<dbReference type="AlphaFoldDB" id="A0A4R6QB76"/>
<accession>A0A4R6QB76</accession>
<proteinExistence type="predicted"/>
<evidence type="ECO:0000313" key="1">
    <source>
        <dbReference type="EMBL" id="TDP59387.1"/>
    </source>
</evidence>
<dbReference type="PROSITE" id="PS51257">
    <property type="entry name" value="PROKAR_LIPOPROTEIN"/>
    <property type="match status" value="1"/>
</dbReference>
<keyword evidence="2" id="KW-1185">Reference proteome</keyword>
<sequence>MKKKIRILKNLLLFNIVFMLFSCEVQEDFVEYKSEMKIKKVSVKDIMQKPEHKNVRKPISDFKEFALSKNKQNTQAKLIYNEQYGLYIDDENGVFIEKDGSQSYTFRIRRTGTEDKLENIVFKSNSNGDFETLIVTYDITYDEIKNLGKEEIPNRNVQYTTYNNQTESLPSLVCVQTWELMMVPIDQGDLTGNFGYEEAWVLSAEDCFWVGGGGGGSSSGGTGSGNTGGYIGGGGGGGSNNTGGTNTNTPIITTPITTDGDLIDLSLPELNKITTQNENGTNILRNTIDQMKSNLNNGSEEGIEFSLNSDDTYTPFPMPSGFDGIQFPPVSTNNPLIRMHKHHTGLDPIFSAEDIIGMVRFYLEKQNLNPSSPQNTNISSILVSVSGVHALRVSSVADLQDLYNEYQINQGSFKEFKKAYESQVIKKSIDECGGTCSDAEANQLLLNNLIVFINGFAWGIDFYFAPHPSSPNGDYTWKKK</sequence>
<dbReference type="EMBL" id="SNXR01000013">
    <property type="protein sequence ID" value="TDP59387.1"/>
    <property type="molecule type" value="Genomic_DNA"/>
</dbReference>
<dbReference type="OrthoDB" id="1377121at2"/>
<dbReference type="RefSeq" id="WP_133532922.1">
    <property type="nucleotide sequence ID" value="NZ_SNXR01000013.1"/>
</dbReference>
<organism evidence="1 2">
    <name type="scientific">Flavobacterium dankookense</name>
    <dbReference type="NCBI Taxonomy" id="706186"/>
    <lineage>
        <taxon>Bacteria</taxon>
        <taxon>Pseudomonadati</taxon>
        <taxon>Bacteroidota</taxon>
        <taxon>Flavobacteriia</taxon>
        <taxon>Flavobacteriales</taxon>
        <taxon>Flavobacteriaceae</taxon>
        <taxon>Flavobacterium</taxon>
    </lineage>
</organism>
<gene>
    <name evidence="1" type="ORF">BC748_1636</name>
</gene>
<dbReference type="Proteomes" id="UP000295260">
    <property type="component" value="Unassembled WGS sequence"/>
</dbReference>
<reference evidence="1 2" key="1">
    <citation type="submission" date="2019-03" db="EMBL/GenBank/DDBJ databases">
        <title>Genomic Encyclopedia of Archaeal and Bacterial Type Strains, Phase II (KMG-II): from individual species to whole genera.</title>
        <authorList>
            <person name="Goeker M."/>
        </authorList>
    </citation>
    <scope>NUCLEOTIDE SEQUENCE [LARGE SCALE GENOMIC DNA]</scope>
    <source>
        <strain evidence="1 2">DSM 25687</strain>
    </source>
</reference>
<protein>
    <recommendedName>
        <fullName evidence="3">Lipoprotein</fullName>
    </recommendedName>
</protein>
<evidence type="ECO:0000313" key="2">
    <source>
        <dbReference type="Proteomes" id="UP000295260"/>
    </source>
</evidence>
<name>A0A4R6QB76_9FLAO</name>
<evidence type="ECO:0008006" key="3">
    <source>
        <dbReference type="Google" id="ProtNLM"/>
    </source>
</evidence>
<comment type="caution">
    <text evidence="1">The sequence shown here is derived from an EMBL/GenBank/DDBJ whole genome shotgun (WGS) entry which is preliminary data.</text>
</comment>